<keyword evidence="2" id="KW-1185">Reference proteome</keyword>
<evidence type="ECO:0000313" key="2">
    <source>
        <dbReference type="Proteomes" id="UP001157961"/>
    </source>
</evidence>
<organism evidence="1 2">
    <name type="scientific">Shimia sagamensis</name>
    <dbReference type="NCBI Taxonomy" id="1566352"/>
    <lineage>
        <taxon>Bacteria</taxon>
        <taxon>Pseudomonadati</taxon>
        <taxon>Pseudomonadota</taxon>
        <taxon>Alphaproteobacteria</taxon>
        <taxon>Rhodobacterales</taxon>
        <taxon>Roseobacteraceae</taxon>
    </lineage>
</organism>
<evidence type="ECO:0000313" key="1">
    <source>
        <dbReference type="EMBL" id="SMP26454.1"/>
    </source>
</evidence>
<dbReference type="EMBL" id="FXTY01000005">
    <property type="protein sequence ID" value="SMP26454.1"/>
    <property type="molecule type" value="Genomic_DNA"/>
</dbReference>
<name>A0ABY1P4Q6_9RHOB</name>
<gene>
    <name evidence="1" type="ORF">SAMN06265373_105246</name>
</gene>
<proteinExistence type="predicted"/>
<comment type="caution">
    <text evidence="1">The sequence shown here is derived from an EMBL/GenBank/DDBJ whole genome shotgun (WGS) entry which is preliminary data.</text>
</comment>
<dbReference type="Proteomes" id="UP001157961">
    <property type="component" value="Unassembled WGS sequence"/>
</dbReference>
<accession>A0ABY1P4Q6</accession>
<sequence>MERDHGAKQCGPKRCDQGLTDFVLQGVEVCFGAGHVAALFVGAGLCPVTAGR</sequence>
<protein>
    <recommendedName>
        <fullName evidence="3">Transposase</fullName>
    </recommendedName>
</protein>
<reference evidence="1 2" key="1">
    <citation type="submission" date="2017-05" db="EMBL/GenBank/DDBJ databases">
        <authorList>
            <person name="Varghese N."/>
            <person name="Submissions S."/>
        </authorList>
    </citation>
    <scope>NUCLEOTIDE SEQUENCE [LARGE SCALE GENOMIC DNA]</scope>
    <source>
        <strain evidence="1 2">DSM 29734</strain>
    </source>
</reference>
<evidence type="ECO:0008006" key="3">
    <source>
        <dbReference type="Google" id="ProtNLM"/>
    </source>
</evidence>